<dbReference type="SUPFAM" id="SSF52172">
    <property type="entry name" value="CheY-like"/>
    <property type="match status" value="1"/>
</dbReference>
<name>A0A501X507_9GAMM</name>
<feature type="repeat" description="TPR" evidence="2">
    <location>
        <begin position="460"/>
        <end position="493"/>
    </location>
</feature>
<reference evidence="4 5" key="1">
    <citation type="submission" date="2019-06" db="EMBL/GenBank/DDBJ databases">
        <title>A novel bacterium of genus Marinomonas, isolated from coastal sand.</title>
        <authorList>
            <person name="Huang H."/>
            <person name="Mo K."/>
            <person name="Hu Y."/>
        </authorList>
    </citation>
    <scope>NUCLEOTIDE SEQUENCE [LARGE SCALE GENOMIC DNA]</scope>
    <source>
        <strain evidence="4 5">HB171799</strain>
    </source>
</reference>
<gene>
    <name evidence="4" type="ORF">FJM67_00700</name>
</gene>
<evidence type="ECO:0000256" key="1">
    <source>
        <dbReference type="PROSITE-ProRule" id="PRU00169"/>
    </source>
</evidence>
<dbReference type="InterPro" id="IPR011990">
    <property type="entry name" value="TPR-like_helical_dom_sf"/>
</dbReference>
<dbReference type="Gene3D" id="3.40.50.2300">
    <property type="match status" value="1"/>
</dbReference>
<keyword evidence="1" id="KW-0597">Phosphoprotein</keyword>
<dbReference type="Gene3D" id="1.25.40.10">
    <property type="entry name" value="Tetratricopeptide repeat domain"/>
    <property type="match status" value="2"/>
</dbReference>
<sequence length="556" mass="62028">MDTNILVGRANSQPSPYAKLRALVADEFENSRQSIRQMLIALGVANVDVTSNGKGVIDSCRAHKYDLILCDFRLGNGKNGHQVLEELRALGLLKSNAMFVIVSAETSRDVVMGIMEAGPDEYLSKPFTQGVLARRLERLFKQNKALEKIKQAQAAGDNKMLIALCRQHIESEGRFSAWCKKALVEAYIKTGQWQSAKHLCLQELEARDLDWALLGLAQISIAKNDLDDAIQHLEKTLQLFPQAIAAYDLLAECLEKKNKTLDAQRVLEDALKLSPRIHHRQRKMVDVSLLNGDTQTALKASQTTLRLATNSIHENPDDYVKHVDVASEAAGDIGNSADKKRLLNEAAAALSQLGKRFNDDPSVKVRKALAESRFHASQGNKIDSEKALKAARSAMQESPESLSMETQIELGKTLFVSGKEEEAERLFSTLVGDQHVDPQLKQKINDFMDEPVSPTAKAKAKECNSVALAAYAKKDFPAAIAAFKEALEYSPRHPGLNLNLVQTCLKLMGKEGEQRYLINECLEAMRRVRHINPSHRQYTRYENLKDFLKTNYKIVI</sequence>
<dbReference type="SMART" id="SM00028">
    <property type="entry name" value="TPR"/>
    <property type="match status" value="3"/>
</dbReference>
<keyword evidence="5" id="KW-1185">Reference proteome</keyword>
<dbReference type="InterPro" id="IPR019734">
    <property type="entry name" value="TPR_rpt"/>
</dbReference>
<accession>A0A501X507</accession>
<dbReference type="GO" id="GO:0000160">
    <property type="term" value="P:phosphorelay signal transduction system"/>
    <property type="evidence" value="ECO:0007669"/>
    <property type="project" value="InterPro"/>
</dbReference>
<dbReference type="PANTHER" id="PTHR43228">
    <property type="entry name" value="TWO-COMPONENT RESPONSE REGULATOR"/>
    <property type="match status" value="1"/>
</dbReference>
<dbReference type="Pfam" id="PF13432">
    <property type="entry name" value="TPR_16"/>
    <property type="match status" value="1"/>
</dbReference>
<feature type="domain" description="Response regulatory" evidence="3">
    <location>
        <begin position="21"/>
        <end position="140"/>
    </location>
</feature>
<comment type="caution">
    <text evidence="4">The sequence shown here is derived from an EMBL/GenBank/DDBJ whole genome shotgun (WGS) entry which is preliminary data.</text>
</comment>
<evidence type="ECO:0000259" key="3">
    <source>
        <dbReference type="PROSITE" id="PS50110"/>
    </source>
</evidence>
<dbReference type="AlphaFoldDB" id="A0A501X507"/>
<dbReference type="SMART" id="SM00448">
    <property type="entry name" value="REC"/>
    <property type="match status" value="1"/>
</dbReference>
<evidence type="ECO:0000313" key="5">
    <source>
        <dbReference type="Proteomes" id="UP000315901"/>
    </source>
</evidence>
<dbReference type="EMBL" id="VFRR01000001">
    <property type="protein sequence ID" value="TPE55602.1"/>
    <property type="molecule type" value="Genomic_DNA"/>
</dbReference>
<dbReference type="Pfam" id="PF00072">
    <property type="entry name" value="Response_reg"/>
    <property type="match status" value="1"/>
</dbReference>
<protein>
    <submittedName>
        <fullName evidence="4">Tetratricopeptide repeat protein</fullName>
    </submittedName>
</protein>
<dbReference type="RefSeq" id="WP_140586708.1">
    <property type="nucleotide sequence ID" value="NZ_VFRR01000001.1"/>
</dbReference>
<dbReference type="PROSITE" id="PS50110">
    <property type="entry name" value="RESPONSE_REGULATORY"/>
    <property type="match status" value="1"/>
</dbReference>
<dbReference type="OrthoDB" id="7298659at2"/>
<dbReference type="InterPro" id="IPR001789">
    <property type="entry name" value="Sig_transdc_resp-reg_receiver"/>
</dbReference>
<feature type="repeat" description="TPR" evidence="2">
    <location>
        <begin position="210"/>
        <end position="243"/>
    </location>
</feature>
<organism evidence="4 5">
    <name type="scientific">Maribrevibacterium harenarium</name>
    <dbReference type="NCBI Taxonomy" id="2589817"/>
    <lineage>
        <taxon>Bacteria</taxon>
        <taxon>Pseudomonadati</taxon>
        <taxon>Pseudomonadota</taxon>
        <taxon>Gammaproteobacteria</taxon>
        <taxon>Oceanospirillales</taxon>
        <taxon>Oceanospirillaceae</taxon>
        <taxon>Maribrevibacterium</taxon>
    </lineage>
</organism>
<keyword evidence="2" id="KW-0802">TPR repeat</keyword>
<proteinExistence type="predicted"/>
<dbReference type="PROSITE" id="PS50005">
    <property type="entry name" value="TPR"/>
    <property type="match status" value="2"/>
</dbReference>
<evidence type="ECO:0000256" key="2">
    <source>
        <dbReference type="PROSITE-ProRule" id="PRU00339"/>
    </source>
</evidence>
<dbReference type="InterPro" id="IPR011006">
    <property type="entry name" value="CheY-like_superfamily"/>
</dbReference>
<dbReference type="Proteomes" id="UP000315901">
    <property type="component" value="Unassembled WGS sequence"/>
</dbReference>
<dbReference type="PANTHER" id="PTHR43228:SF1">
    <property type="entry name" value="TWO-COMPONENT RESPONSE REGULATOR ARR22"/>
    <property type="match status" value="1"/>
</dbReference>
<evidence type="ECO:0000313" key="4">
    <source>
        <dbReference type="EMBL" id="TPE55602.1"/>
    </source>
</evidence>
<feature type="modified residue" description="4-aspartylphosphate" evidence="1">
    <location>
        <position position="71"/>
    </location>
</feature>
<dbReference type="SUPFAM" id="SSF48452">
    <property type="entry name" value="TPR-like"/>
    <property type="match status" value="2"/>
</dbReference>
<dbReference type="CDD" id="cd17589">
    <property type="entry name" value="REC_TPR"/>
    <property type="match status" value="1"/>
</dbReference>
<dbReference type="InterPro" id="IPR052048">
    <property type="entry name" value="ST_Response_Regulator"/>
</dbReference>
<dbReference type="Pfam" id="PF14559">
    <property type="entry name" value="TPR_19"/>
    <property type="match status" value="1"/>
</dbReference>